<gene>
    <name evidence="1" type="ORF">P0082_10205</name>
</gene>
<dbReference type="Proteomes" id="UP001228690">
    <property type="component" value="Chromosome"/>
</dbReference>
<sequence length="181" mass="19614">MTIEMIETVGTFGILEIFEIPEPFGPFGILGIFGISGVPAEACRMFCASFPRLPAGGGDLFEGDLFCMLGASEVSGFFGRIPPEIWAKTVVYANLGCVDSDFLGKIAVSEKPEPTGWVCVPFVWRFFGLSLLAHIPSEVVVPVFDIHALPVCGHFLRYASVAPKTAVLLRFPCSTYPAYPE</sequence>
<proteinExistence type="predicted"/>
<keyword evidence="2" id="KW-1185">Reference proteome</keyword>
<evidence type="ECO:0000313" key="2">
    <source>
        <dbReference type="Proteomes" id="UP001228690"/>
    </source>
</evidence>
<organism evidence="1 2">
    <name type="scientific">Candidatus Haliotispira prima</name>
    <dbReference type="NCBI Taxonomy" id="3034016"/>
    <lineage>
        <taxon>Bacteria</taxon>
        <taxon>Pseudomonadati</taxon>
        <taxon>Spirochaetota</taxon>
        <taxon>Spirochaetia</taxon>
        <taxon>Spirochaetales</taxon>
        <taxon>Spirochaetaceae</taxon>
        <taxon>Candidatus Haliotispira</taxon>
    </lineage>
</organism>
<protein>
    <submittedName>
        <fullName evidence="1">Uncharacterized protein</fullName>
    </submittedName>
</protein>
<accession>A0ABY8MG60</accession>
<dbReference type="EMBL" id="CP123443">
    <property type="protein sequence ID" value="WGK68846.1"/>
    <property type="molecule type" value="Genomic_DNA"/>
</dbReference>
<reference evidence="1 2" key="1">
    <citation type="submission" date="2023-04" db="EMBL/GenBank/DDBJ databases">
        <title>Spirochaete genome identified in red abalone sample constitutes a novel genus.</title>
        <authorList>
            <person name="Sharma S.P."/>
            <person name="Purcell C.M."/>
            <person name="Hyde J.R."/>
            <person name="Severin A.J."/>
        </authorList>
    </citation>
    <scope>NUCLEOTIDE SEQUENCE [LARGE SCALE GENOMIC DNA]</scope>
    <source>
        <strain evidence="1 2">SP-2023</strain>
    </source>
</reference>
<name>A0ABY8MG60_9SPIO</name>
<evidence type="ECO:0000313" key="1">
    <source>
        <dbReference type="EMBL" id="WGK68846.1"/>
    </source>
</evidence>
<dbReference type="RefSeq" id="WP_326927032.1">
    <property type="nucleotide sequence ID" value="NZ_CP123443.1"/>
</dbReference>